<dbReference type="PROSITE" id="PS50234">
    <property type="entry name" value="VWFA"/>
    <property type="match status" value="1"/>
</dbReference>
<name>A0A7T5UI04_9BACT</name>
<dbReference type="Proteomes" id="UP000595362">
    <property type="component" value="Chromosome"/>
</dbReference>
<sequence length="525" mass="57086">MKKNVLGKFSSFFALLSEGSIAVAFGLLAPVLIGAVGISMDVSQAYLVRQRLHGALDASVLAAAASNTDEEGIENRVIEFLESNYPPDKIGNLDFDNVSVEVTDSEVTVTAVALFPTTFTRIFGVTSISVSSSTTVAREIRGLEVVLVLDNTGSLGSTNMAAVKTAAQNFVDILFDRVEEADDVRIGIVPYAASVRVGRYGLGQFPDGSSGYGTPFVTLPSGVSYTTSHSGSGWYGCVVDHKETDYNDAATHVANTRGQLWTTSGTGLCTGASNCRGHGWRPDSTTNDPYPDDTADDYPGPWDIYVSGRVISSGQECDDYSGYSNSRCSSCTGSGGDCNKTYCYCWRSQPNESCPYANILPLSSDQAALTSTINSMTYHGNTYSNIGMAWGMRVLSPDEPFIEGSEWDDEEWNKAIVLMTDGEMYPSSIYSSYWSSSRSTTVNNVTEMNERLLEVCDWLKDDPRNVIIYTITFDHTTSDITEDTKEIYRQCATDSDHYFDAPSQAELITTFEQISGALANLHLKQ</sequence>
<dbReference type="InterPro" id="IPR028087">
    <property type="entry name" value="Tad_N"/>
</dbReference>
<dbReference type="Pfam" id="PF13400">
    <property type="entry name" value="Tad"/>
    <property type="match status" value="1"/>
</dbReference>
<organism evidence="3 4">
    <name type="scientific">Micavibrio aeruginosavorus</name>
    <dbReference type="NCBI Taxonomy" id="349221"/>
    <lineage>
        <taxon>Bacteria</taxon>
        <taxon>Pseudomonadati</taxon>
        <taxon>Bdellovibrionota</taxon>
        <taxon>Bdellovibrionia</taxon>
        <taxon>Bdellovibrionales</taxon>
        <taxon>Pseudobdellovibrionaceae</taxon>
        <taxon>Micavibrio</taxon>
    </lineage>
</organism>
<proteinExistence type="predicted"/>
<evidence type="ECO:0000259" key="2">
    <source>
        <dbReference type="PROSITE" id="PS50234"/>
    </source>
</evidence>
<dbReference type="PRINTS" id="PR00453">
    <property type="entry name" value="VWFADOMAIN"/>
</dbReference>
<dbReference type="EMBL" id="CP066681">
    <property type="protein sequence ID" value="QQG36970.1"/>
    <property type="molecule type" value="Genomic_DNA"/>
</dbReference>
<dbReference type="SUPFAM" id="SSF53300">
    <property type="entry name" value="vWA-like"/>
    <property type="match status" value="1"/>
</dbReference>
<dbReference type="InterPro" id="IPR002035">
    <property type="entry name" value="VWF_A"/>
</dbReference>
<keyword evidence="1" id="KW-0472">Membrane</keyword>
<dbReference type="AlphaFoldDB" id="A0A7T5UI04"/>
<evidence type="ECO:0000313" key="3">
    <source>
        <dbReference type="EMBL" id="QQG36970.1"/>
    </source>
</evidence>
<reference evidence="3 4" key="1">
    <citation type="submission" date="2020-07" db="EMBL/GenBank/DDBJ databases">
        <title>Huge and variable diversity of episymbiotic CPR bacteria and DPANN archaea in groundwater ecosystems.</title>
        <authorList>
            <person name="He C.Y."/>
            <person name="Keren R."/>
            <person name="Whittaker M."/>
            <person name="Farag I.F."/>
            <person name="Doudna J."/>
            <person name="Cate J.H.D."/>
            <person name="Banfield J.F."/>
        </authorList>
    </citation>
    <scope>NUCLEOTIDE SEQUENCE [LARGE SCALE GENOMIC DNA]</scope>
    <source>
        <strain evidence="3">NC_groundwater_70_Ag_B-0.1um_54_66</strain>
    </source>
</reference>
<keyword evidence="1" id="KW-0812">Transmembrane</keyword>
<dbReference type="InterPro" id="IPR036465">
    <property type="entry name" value="vWFA_dom_sf"/>
</dbReference>
<gene>
    <name evidence="3" type="ORF">HYS17_04155</name>
</gene>
<feature type="domain" description="VWFA" evidence="2">
    <location>
        <begin position="144"/>
        <end position="196"/>
    </location>
</feature>
<dbReference type="CDD" id="cd00198">
    <property type="entry name" value="vWFA"/>
    <property type="match status" value="1"/>
</dbReference>
<accession>A0A7T5UI04</accession>
<feature type="transmembrane region" description="Helical" evidence="1">
    <location>
        <begin position="12"/>
        <end position="40"/>
    </location>
</feature>
<keyword evidence="1" id="KW-1133">Transmembrane helix</keyword>
<protein>
    <submittedName>
        <fullName evidence="3">Pilus assembly protein</fullName>
    </submittedName>
</protein>
<evidence type="ECO:0000256" key="1">
    <source>
        <dbReference type="SAM" id="Phobius"/>
    </source>
</evidence>
<dbReference type="Gene3D" id="3.40.50.410">
    <property type="entry name" value="von Willebrand factor, type A domain"/>
    <property type="match status" value="2"/>
</dbReference>
<evidence type="ECO:0000313" key="4">
    <source>
        <dbReference type="Proteomes" id="UP000595362"/>
    </source>
</evidence>